<evidence type="ECO:0000256" key="6">
    <source>
        <dbReference type="HAMAP-Rule" id="MF_01113"/>
    </source>
</evidence>
<dbReference type="InterPro" id="IPR043128">
    <property type="entry name" value="Rev_trsase/Diguanyl_cyclase"/>
</dbReference>
<dbReference type="InterPro" id="IPR036775">
    <property type="entry name" value="DNA_pol_Y-fam_lit_finger_sf"/>
</dbReference>
<protein>
    <recommendedName>
        <fullName evidence="6">DNA polymerase IV</fullName>
        <shortName evidence="6">Pol IV</shortName>
        <ecNumber evidence="6">2.7.7.7</ecNumber>
    </recommendedName>
</protein>
<dbReference type="GO" id="GO:0006281">
    <property type="term" value="P:DNA repair"/>
    <property type="evidence" value="ECO:0007669"/>
    <property type="project" value="UniProtKB-UniRule"/>
</dbReference>
<keyword evidence="6" id="KW-0227">DNA damage</keyword>
<feature type="binding site" evidence="6">
    <location>
        <position position="115"/>
    </location>
    <ligand>
        <name>Mg(2+)</name>
        <dbReference type="ChEBI" id="CHEBI:18420"/>
    </ligand>
</feature>
<keyword evidence="6" id="KW-0238">DNA-binding</keyword>
<dbReference type="InterPro" id="IPR024728">
    <property type="entry name" value="PolY_HhH_motif"/>
</dbReference>
<evidence type="ECO:0000259" key="7">
    <source>
        <dbReference type="PROSITE" id="PS50173"/>
    </source>
</evidence>
<dbReference type="Gene3D" id="3.30.1490.100">
    <property type="entry name" value="DNA polymerase, Y-family, little finger domain"/>
    <property type="match status" value="1"/>
</dbReference>
<dbReference type="GO" id="GO:0000287">
    <property type="term" value="F:magnesium ion binding"/>
    <property type="evidence" value="ECO:0007669"/>
    <property type="project" value="UniProtKB-UniRule"/>
</dbReference>
<dbReference type="Proteomes" id="UP000064514">
    <property type="component" value="Unassembled WGS sequence"/>
</dbReference>
<keyword evidence="3 6" id="KW-0548">Nucleotidyltransferase</keyword>
<dbReference type="SUPFAM" id="SSF100879">
    <property type="entry name" value="Lesion bypass DNA polymerase (Y-family), little finger domain"/>
    <property type="match status" value="1"/>
</dbReference>
<dbReference type="PANTHER" id="PTHR11076:SF33">
    <property type="entry name" value="DNA POLYMERASE KAPPA"/>
    <property type="match status" value="1"/>
</dbReference>
<dbReference type="InterPro" id="IPR043502">
    <property type="entry name" value="DNA/RNA_pol_sf"/>
</dbReference>
<keyword evidence="4 6" id="KW-0235">DNA replication</keyword>
<dbReference type="NCBIfam" id="NF002677">
    <property type="entry name" value="PRK02406.1"/>
    <property type="match status" value="1"/>
</dbReference>
<keyword evidence="6" id="KW-0234">DNA repair</keyword>
<dbReference type="GO" id="GO:0009432">
    <property type="term" value="P:SOS response"/>
    <property type="evidence" value="ECO:0007669"/>
    <property type="project" value="TreeGrafter"/>
</dbReference>
<dbReference type="SUPFAM" id="SSF56672">
    <property type="entry name" value="DNA/RNA polymerases"/>
    <property type="match status" value="1"/>
</dbReference>
<dbReference type="GO" id="GO:0003887">
    <property type="term" value="F:DNA-directed DNA polymerase activity"/>
    <property type="evidence" value="ECO:0007669"/>
    <property type="project" value="UniProtKB-UniRule"/>
</dbReference>
<keyword evidence="6" id="KW-0808">Transferase</keyword>
<dbReference type="EMBL" id="DF968078">
    <property type="protein sequence ID" value="GAP03800.1"/>
    <property type="molecule type" value="Genomic_DNA"/>
</dbReference>
<accession>A0A3F3H8D4</accession>
<dbReference type="CDD" id="cd03586">
    <property type="entry name" value="PolY_Pol_IV_kappa"/>
    <property type="match status" value="1"/>
</dbReference>
<organism evidence="8">
    <name type="scientific">Fructobacillus tropaeoli</name>
    <dbReference type="NCBI Taxonomy" id="709323"/>
    <lineage>
        <taxon>Bacteria</taxon>
        <taxon>Bacillati</taxon>
        <taxon>Bacillota</taxon>
        <taxon>Bacilli</taxon>
        <taxon>Lactobacillales</taxon>
        <taxon>Lactobacillaceae</taxon>
        <taxon>Fructobacillus</taxon>
    </lineage>
</organism>
<evidence type="ECO:0000256" key="4">
    <source>
        <dbReference type="ARBA" id="ARBA00022705"/>
    </source>
</evidence>
<dbReference type="PROSITE" id="PS50173">
    <property type="entry name" value="UMUC"/>
    <property type="match status" value="1"/>
</dbReference>
<dbReference type="STRING" id="709323.GCA_001047135_00346"/>
<dbReference type="InterPro" id="IPR017961">
    <property type="entry name" value="DNA_pol_Y-fam_little_finger"/>
</dbReference>
<keyword evidence="2 6" id="KW-0515">Mutator protein</keyword>
<dbReference type="GO" id="GO:0003684">
    <property type="term" value="F:damaged DNA binding"/>
    <property type="evidence" value="ECO:0007669"/>
    <property type="project" value="InterPro"/>
</dbReference>
<evidence type="ECO:0000256" key="5">
    <source>
        <dbReference type="ARBA" id="ARBA00022932"/>
    </source>
</evidence>
<evidence type="ECO:0000256" key="1">
    <source>
        <dbReference type="ARBA" id="ARBA00010945"/>
    </source>
</evidence>
<reference evidence="8" key="1">
    <citation type="journal article" date="2015" name="BMC Genomics">
        <title>Comparative genomics of Fructobacillus spp. and Leuconostoc spp. reveals niche-specific evolution of Fructobacillus spp.</title>
        <authorList>
            <person name="Endo A."/>
            <person name="Tanizawa Y."/>
            <person name="Tanaka N."/>
            <person name="Maeno S."/>
            <person name="Kumar H."/>
            <person name="Shiwa Y."/>
            <person name="Okada S."/>
            <person name="Yoshikawa H."/>
            <person name="Dicks L."/>
            <person name="Nakagawa J."/>
            <person name="Arita M."/>
        </authorList>
    </citation>
    <scope>NUCLEOTIDE SEQUENCE [LARGE SCALE GENOMIC DNA]</scope>
    <source>
        <strain evidence="8">F214-1</strain>
    </source>
</reference>
<feature type="domain" description="UmuC" evidence="7">
    <location>
        <begin position="13"/>
        <end position="194"/>
    </location>
</feature>
<comment type="subcellular location">
    <subcellularLocation>
        <location evidence="6">Cytoplasm</location>
    </subcellularLocation>
</comment>
<dbReference type="HAMAP" id="MF_01113">
    <property type="entry name" value="DNApol_IV"/>
    <property type="match status" value="1"/>
</dbReference>
<comment type="similarity">
    <text evidence="1 6">Belongs to the DNA polymerase type-Y family.</text>
</comment>
<dbReference type="GO" id="GO:0005829">
    <property type="term" value="C:cytosol"/>
    <property type="evidence" value="ECO:0007669"/>
    <property type="project" value="TreeGrafter"/>
</dbReference>
<evidence type="ECO:0000256" key="3">
    <source>
        <dbReference type="ARBA" id="ARBA00022695"/>
    </source>
</evidence>
<comment type="subunit">
    <text evidence="6">Monomer.</text>
</comment>
<feature type="binding site" evidence="6">
    <location>
        <position position="17"/>
    </location>
    <ligand>
        <name>Mg(2+)</name>
        <dbReference type="ChEBI" id="CHEBI:18420"/>
    </ligand>
</feature>
<gene>
    <name evidence="6 8" type="primary">dinB</name>
    <name evidence="8" type="ORF">FTRO_0013470</name>
</gene>
<comment type="catalytic activity">
    <reaction evidence="6">
        <text>DNA(n) + a 2'-deoxyribonucleoside 5'-triphosphate = DNA(n+1) + diphosphate</text>
        <dbReference type="Rhea" id="RHEA:22508"/>
        <dbReference type="Rhea" id="RHEA-COMP:17339"/>
        <dbReference type="Rhea" id="RHEA-COMP:17340"/>
        <dbReference type="ChEBI" id="CHEBI:33019"/>
        <dbReference type="ChEBI" id="CHEBI:61560"/>
        <dbReference type="ChEBI" id="CHEBI:173112"/>
        <dbReference type="EC" id="2.7.7.7"/>
    </reaction>
</comment>
<keyword evidence="6" id="KW-0479">Metal-binding</keyword>
<dbReference type="InterPro" id="IPR001126">
    <property type="entry name" value="UmuC"/>
</dbReference>
<name>A0A3F3H8D4_9LACO</name>
<dbReference type="Pfam" id="PF11798">
    <property type="entry name" value="IMS_HHH"/>
    <property type="match status" value="1"/>
</dbReference>
<dbReference type="EC" id="2.7.7.7" evidence="6"/>
<dbReference type="RefSeq" id="WP_059393294.1">
    <property type="nucleotide sequence ID" value="NZ_BOJU01000002.1"/>
</dbReference>
<dbReference type="InterPro" id="IPR022880">
    <property type="entry name" value="DNApol_IV"/>
</dbReference>
<evidence type="ECO:0000256" key="2">
    <source>
        <dbReference type="ARBA" id="ARBA00022457"/>
    </source>
</evidence>
<sequence length="364" mass="40512">MAEFLQAVDDRKILHVDLDAFYAQVEMRDNPALKKVPLIIGRDPDLHHGHGVVATANYIARKAGVHSAMGSSEAKRLCPNAVFVAPDFDKYRSVSAQIHEVFAEFTDKVEPVALDEAYLDVSQSPMAGATLAAELRHRIWQETKLTCSVGVSYNKVLAKLGSEHHKPNGVTVIGADVALDFVAALPIKDFRGVGKKSQEKFEKLGIKTGADLRALSQDELRVHFGSFGDQLYWQARATHFGQVKDHRIRQSVGKEGTFEFPLHDRSAVLATFKDLATKVVTNMETKHLVGRTLNIKVRDDDFNTLTRSITQANPFQLDPDFLARKAQSIFDDLYPDDFAIRLLGLTFSNVSPQAFQALSLFDYD</sequence>
<comment type="function">
    <text evidence="6">Poorly processive, error-prone DNA polymerase involved in untargeted mutagenesis. Copies undamaged DNA at stalled replication forks, which arise in vivo from mismatched or misaligned primer ends. These misaligned primers can be extended by PolIV. Exhibits no 3'-5' exonuclease (proofreading) activity. May be involved in translesional synthesis, in conjunction with the beta clamp from PolIII.</text>
</comment>
<dbReference type="Gene3D" id="3.30.70.270">
    <property type="match status" value="1"/>
</dbReference>
<comment type="cofactor">
    <cofactor evidence="6">
        <name>Mg(2+)</name>
        <dbReference type="ChEBI" id="CHEBI:18420"/>
    </cofactor>
    <text evidence="6">Binds 2 magnesium ions per subunit.</text>
</comment>
<dbReference type="GO" id="GO:0042276">
    <property type="term" value="P:error-prone translesion synthesis"/>
    <property type="evidence" value="ECO:0007669"/>
    <property type="project" value="TreeGrafter"/>
</dbReference>
<dbReference type="GO" id="GO:0006261">
    <property type="term" value="P:DNA-templated DNA replication"/>
    <property type="evidence" value="ECO:0007669"/>
    <property type="project" value="UniProtKB-UniRule"/>
</dbReference>
<dbReference type="Pfam" id="PF00817">
    <property type="entry name" value="IMS"/>
    <property type="match status" value="1"/>
</dbReference>
<dbReference type="InterPro" id="IPR050116">
    <property type="entry name" value="DNA_polymerase-Y"/>
</dbReference>
<dbReference type="Pfam" id="PF11799">
    <property type="entry name" value="IMS_C"/>
    <property type="match status" value="1"/>
</dbReference>
<dbReference type="AlphaFoldDB" id="A0A3F3H8D4"/>
<keyword evidence="6" id="KW-0963">Cytoplasm</keyword>
<dbReference type="PANTHER" id="PTHR11076">
    <property type="entry name" value="DNA REPAIR POLYMERASE UMUC / TRANSFERASE FAMILY MEMBER"/>
    <property type="match status" value="1"/>
</dbReference>
<dbReference type="Gene3D" id="3.40.1170.60">
    <property type="match status" value="1"/>
</dbReference>
<feature type="site" description="Substrate discrimination" evidence="6">
    <location>
        <position position="22"/>
    </location>
</feature>
<feature type="active site" evidence="6">
    <location>
        <position position="116"/>
    </location>
</feature>
<proteinExistence type="inferred from homology"/>
<dbReference type="Gene3D" id="1.10.150.20">
    <property type="entry name" value="5' to 3' exonuclease, C-terminal subdomain"/>
    <property type="match status" value="1"/>
</dbReference>
<keyword evidence="6" id="KW-0460">Magnesium</keyword>
<keyword evidence="5 6" id="KW-0239">DNA-directed DNA polymerase</keyword>
<evidence type="ECO:0000313" key="8">
    <source>
        <dbReference type="EMBL" id="GAP03800.1"/>
    </source>
</evidence>